<keyword evidence="1" id="KW-1133">Transmembrane helix</keyword>
<protein>
    <submittedName>
        <fullName evidence="2">Uncharacterized protein</fullName>
    </submittedName>
</protein>
<keyword evidence="1" id="KW-0472">Membrane</keyword>
<name>A0A1B6E405_9HEMI</name>
<reference evidence="2" key="1">
    <citation type="submission" date="2015-12" db="EMBL/GenBank/DDBJ databases">
        <title>De novo transcriptome assembly of four potential Pierce s Disease insect vectors from Arizona vineyards.</title>
        <authorList>
            <person name="Tassone E.E."/>
        </authorList>
    </citation>
    <scope>NUCLEOTIDE SEQUENCE</scope>
</reference>
<accession>A0A1B6E405</accession>
<proteinExistence type="predicted"/>
<dbReference type="EMBL" id="GEDC01004636">
    <property type="protein sequence ID" value="JAS32662.1"/>
    <property type="molecule type" value="Transcribed_RNA"/>
</dbReference>
<gene>
    <name evidence="2" type="ORF">g.6360</name>
</gene>
<dbReference type="AlphaFoldDB" id="A0A1B6E405"/>
<feature type="transmembrane region" description="Helical" evidence="1">
    <location>
        <begin position="6"/>
        <end position="21"/>
    </location>
</feature>
<organism evidence="2">
    <name type="scientific">Clastoptera arizonana</name>
    <name type="common">Arizona spittle bug</name>
    <dbReference type="NCBI Taxonomy" id="38151"/>
    <lineage>
        <taxon>Eukaryota</taxon>
        <taxon>Metazoa</taxon>
        <taxon>Ecdysozoa</taxon>
        <taxon>Arthropoda</taxon>
        <taxon>Hexapoda</taxon>
        <taxon>Insecta</taxon>
        <taxon>Pterygota</taxon>
        <taxon>Neoptera</taxon>
        <taxon>Paraneoptera</taxon>
        <taxon>Hemiptera</taxon>
        <taxon>Auchenorrhyncha</taxon>
        <taxon>Cercopoidea</taxon>
        <taxon>Clastopteridae</taxon>
        <taxon>Clastoptera</taxon>
    </lineage>
</organism>
<sequence>WICGFTFNYLIIGFFICVSYFKMERIQIILCLSVAFLQVVYMLNNTQVNGINEDHENGTTLTTNVTNNLTEQEKIMMDKYFSPRCLITFFVGRKLVNYTKHQIKPAEKLRKMKESRKNKSKE</sequence>
<evidence type="ECO:0000313" key="2">
    <source>
        <dbReference type="EMBL" id="JAS32662.1"/>
    </source>
</evidence>
<evidence type="ECO:0000256" key="1">
    <source>
        <dbReference type="SAM" id="Phobius"/>
    </source>
</evidence>
<keyword evidence="1" id="KW-0812">Transmembrane</keyword>
<feature type="non-terminal residue" evidence="2">
    <location>
        <position position="1"/>
    </location>
</feature>